<name>A0A6F8YSA2_9ACTN</name>
<gene>
    <name evidence="2" type="ORF">Psuf_061760</name>
</gene>
<sequence>MGAGVKTGTYTATRTGSKPADPTGAGPDNGIWQVWTGAQRPGPNACQSRRA</sequence>
<dbReference type="KEGG" id="psuu:Psuf_061760"/>
<reference evidence="2 3" key="2">
    <citation type="submission" date="2020-03" db="EMBL/GenBank/DDBJ databases">
        <authorList>
            <person name="Ichikawa N."/>
            <person name="Kimura A."/>
            <person name="Kitahashi Y."/>
            <person name="Uohara A."/>
        </authorList>
    </citation>
    <scope>NUCLEOTIDE SEQUENCE [LARGE SCALE GENOMIC DNA]</scope>
    <source>
        <strain evidence="2 3">NBRC 105367</strain>
    </source>
</reference>
<organism evidence="2 3">
    <name type="scientific">Phytohabitans suffuscus</name>
    <dbReference type="NCBI Taxonomy" id="624315"/>
    <lineage>
        <taxon>Bacteria</taxon>
        <taxon>Bacillati</taxon>
        <taxon>Actinomycetota</taxon>
        <taxon>Actinomycetes</taxon>
        <taxon>Micromonosporales</taxon>
        <taxon>Micromonosporaceae</taxon>
    </lineage>
</organism>
<evidence type="ECO:0000256" key="1">
    <source>
        <dbReference type="SAM" id="MobiDB-lite"/>
    </source>
</evidence>
<evidence type="ECO:0000313" key="3">
    <source>
        <dbReference type="Proteomes" id="UP000503011"/>
    </source>
</evidence>
<evidence type="ECO:0000313" key="2">
    <source>
        <dbReference type="EMBL" id="BCB88863.1"/>
    </source>
</evidence>
<dbReference type="Proteomes" id="UP000503011">
    <property type="component" value="Chromosome"/>
</dbReference>
<feature type="region of interest" description="Disordered" evidence="1">
    <location>
        <begin position="1"/>
        <end position="51"/>
    </location>
</feature>
<keyword evidence="3" id="KW-1185">Reference proteome</keyword>
<proteinExistence type="predicted"/>
<accession>A0A6F8YSA2</accession>
<dbReference type="EMBL" id="AP022871">
    <property type="protein sequence ID" value="BCB88863.1"/>
    <property type="molecule type" value="Genomic_DNA"/>
</dbReference>
<dbReference type="AlphaFoldDB" id="A0A6F8YSA2"/>
<reference evidence="2 3" key="1">
    <citation type="submission" date="2020-03" db="EMBL/GenBank/DDBJ databases">
        <title>Whole genome shotgun sequence of Phytohabitans suffuscus NBRC 105367.</title>
        <authorList>
            <person name="Komaki H."/>
            <person name="Tamura T."/>
        </authorList>
    </citation>
    <scope>NUCLEOTIDE SEQUENCE [LARGE SCALE GENOMIC DNA]</scope>
    <source>
        <strain evidence="2 3">NBRC 105367</strain>
    </source>
</reference>
<protein>
    <submittedName>
        <fullName evidence="2">Uncharacterized protein</fullName>
    </submittedName>
</protein>